<sequence>MLRSLASKGYDAKANIKVPYDYASSICSALNAHLVSIHSEIENSFINKVHNIRSIWLGLKLTKNFDWKWEDGSVYNYSSWDILQPNGCCGANVRCAKMNWIIKNGKWHDLSCQDESGVVCKYDPKNRNVNGQNMAEDETQGLPKRRIKGPLSQEATTTEAGVKAENEKQSKNNSQQKNDNRFSSKTKWPSNIIADYSFRRSVKQPKTVTTTSEETQTPNFEEAISDDISATNSAKKTSVNAKTLLATVLEIPANDTAPSKIEMKPKNESLEKSTISSASERNYGFDGTITEPSDVKESQSITRGYGFNSTTFDITKQISTNFAIDKESSSTAVPEENMLLTRPKDELTCSSEAPSTYNSIKKLATSHEDTSAKAIAVETSERRNGTMVDQQFVTQTDFKTSTTAITTAAEKSFSVSTIRNYVDKRIFLEKNSFTTPSIPLAESATTDFNTPSNSENNAFRLLSNTSTPKKNVDKRKRCVPKTVGDGNIVCVCNATYCDEFPSVGKLHSHQAVILQTTKSGKRFEKSSGNFCYKRRKDRASKEIIITVDARKKYQEFIGFGGSFTDAVGINLNALTQPTVDNLLKSYFTSDKGLHYTHLSIPIASNSFSTTPYSYDDEDGDFELKHFNLTEEDYELKIPYIKEAKKLAQNKLKLFATPWSAPGWMKVSENMLINSPLKNDTKYYQTWAKYLSRFLEEYSKNGLNVWALAVQNRPYSNATKSWQQMRYSTQTKRDFIINYLKPMLQKSKSGKNVELLIFNDIYQFLPSAVDQVLKDSQTSNFTSGIAVQCDQNSFNEDSYTVFSEVHKKHPEKFILLTETAAGRLNPTHDDWSNAEIYANSMIGSLLNYVSGWTDFNLCLDQEGGPNLLDLSVSAPILVNTAADEFYKQPLYYFLAHFRYRLIFELSKIPSSPSVNFYTYIAIKITA</sequence>
<keyword evidence="6" id="KW-1015">Disulfide bond</keyword>
<dbReference type="Pfam" id="PF02055">
    <property type="entry name" value="Glyco_hydro_30"/>
    <property type="match status" value="1"/>
</dbReference>
<dbReference type="Gene3D" id="3.10.100.10">
    <property type="entry name" value="Mannose-Binding Protein A, subunit A"/>
    <property type="match status" value="1"/>
</dbReference>
<evidence type="ECO:0000256" key="3">
    <source>
        <dbReference type="ARBA" id="ARBA00012658"/>
    </source>
</evidence>
<evidence type="ECO:0000256" key="8">
    <source>
        <dbReference type="SAM" id="MobiDB-lite"/>
    </source>
</evidence>
<dbReference type="Gene3D" id="3.20.20.80">
    <property type="entry name" value="Glycosidases"/>
    <property type="match status" value="1"/>
</dbReference>
<reference evidence="12" key="1">
    <citation type="submission" date="2017-02" db="UniProtKB">
        <authorList>
            <consortium name="WormBaseParasite"/>
        </authorList>
    </citation>
    <scope>IDENTIFICATION</scope>
</reference>
<keyword evidence="7" id="KW-0443">Lipid metabolism</keyword>
<dbReference type="AlphaFoldDB" id="A0A0N4V3Q3"/>
<dbReference type="SUPFAM" id="SSF51445">
    <property type="entry name" value="(Trans)glycosidases"/>
    <property type="match status" value="1"/>
</dbReference>
<feature type="region of interest" description="Disordered" evidence="8">
    <location>
        <begin position="123"/>
        <end position="186"/>
    </location>
</feature>
<dbReference type="PROSITE" id="PS50041">
    <property type="entry name" value="C_TYPE_LECTIN_2"/>
    <property type="match status" value="1"/>
</dbReference>
<evidence type="ECO:0000313" key="11">
    <source>
        <dbReference type="Proteomes" id="UP000274131"/>
    </source>
</evidence>
<keyword evidence="7" id="KW-0746">Sphingolipid metabolism</keyword>
<dbReference type="EC" id="3.2.1.45" evidence="3 7"/>
<dbReference type="WBParaSite" id="EVEC_0000469601-mRNA-1">
    <property type="protein sequence ID" value="EVEC_0000469601-mRNA-1"/>
    <property type="gene ID" value="EVEC_0000469601"/>
</dbReference>
<dbReference type="PRINTS" id="PR00843">
    <property type="entry name" value="GLHYDRLASE30"/>
</dbReference>
<dbReference type="InterPro" id="IPR018378">
    <property type="entry name" value="C-type_lectin_CS"/>
</dbReference>
<dbReference type="GO" id="GO:0004348">
    <property type="term" value="F:glucosylceramidase activity"/>
    <property type="evidence" value="ECO:0007669"/>
    <property type="project" value="UniProtKB-EC"/>
</dbReference>
<dbReference type="InterPro" id="IPR016186">
    <property type="entry name" value="C-type_lectin-like/link_sf"/>
</dbReference>
<dbReference type="InterPro" id="IPR033453">
    <property type="entry name" value="Glyco_hydro_30_TIM-barrel"/>
</dbReference>
<evidence type="ECO:0000256" key="4">
    <source>
        <dbReference type="ARBA" id="ARBA00022729"/>
    </source>
</evidence>
<evidence type="ECO:0000256" key="2">
    <source>
        <dbReference type="ARBA" id="ARBA00005382"/>
    </source>
</evidence>
<dbReference type="Pfam" id="PF00059">
    <property type="entry name" value="Lectin_C"/>
    <property type="match status" value="1"/>
</dbReference>
<evidence type="ECO:0000313" key="10">
    <source>
        <dbReference type="EMBL" id="VDD89653.1"/>
    </source>
</evidence>
<reference evidence="10 11" key="2">
    <citation type="submission" date="2018-10" db="EMBL/GenBank/DDBJ databases">
        <authorList>
            <consortium name="Pathogen Informatics"/>
        </authorList>
    </citation>
    <scope>NUCLEOTIDE SEQUENCE [LARGE SCALE GENOMIC DNA]</scope>
</reference>
<dbReference type="InterPro" id="IPR017853">
    <property type="entry name" value="GH"/>
</dbReference>
<keyword evidence="7" id="KW-0326">Glycosidase</keyword>
<evidence type="ECO:0000256" key="6">
    <source>
        <dbReference type="ARBA" id="ARBA00023157"/>
    </source>
</evidence>
<dbReference type="SUPFAM" id="SSF51011">
    <property type="entry name" value="Glycosyl hydrolase domain"/>
    <property type="match status" value="1"/>
</dbReference>
<gene>
    <name evidence="10" type="ORF">EVEC_LOCUS4404</name>
</gene>
<dbReference type="PANTHER" id="PTHR11069">
    <property type="entry name" value="GLUCOSYLCERAMIDASE"/>
    <property type="match status" value="1"/>
</dbReference>
<dbReference type="SMART" id="SM00034">
    <property type="entry name" value="CLECT"/>
    <property type="match status" value="1"/>
</dbReference>
<dbReference type="Proteomes" id="UP000274131">
    <property type="component" value="Unassembled WGS sequence"/>
</dbReference>
<dbReference type="InterPro" id="IPR001139">
    <property type="entry name" value="Glyco_hydro_30"/>
</dbReference>
<dbReference type="CDD" id="cd00037">
    <property type="entry name" value="CLECT"/>
    <property type="match status" value="1"/>
</dbReference>
<dbReference type="InterPro" id="IPR001304">
    <property type="entry name" value="C-type_lectin-like"/>
</dbReference>
<dbReference type="OrthoDB" id="2160638at2759"/>
<evidence type="ECO:0000256" key="5">
    <source>
        <dbReference type="ARBA" id="ARBA00022801"/>
    </source>
</evidence>
<evidence type="ECO:0000256" key="7">
    <source>
        <dbReference type="RuleBase" id="RU361188"/>
    </source>
</evidence>
<feature type="domain" description="C-type lectin" evidence="9">
    <location>
        <begin position="5"/>
        <end position="121"/>
    </location>
</feature>
<protein>
    <recommendedName>
        <fullName evidence="3 7">Glucosylceramidase</fullName>
        <ecNumber evidence="3 7">3.2.1.45</ecNumber>
    </recommendedName>
</protein>
<dbReference type="EMBL" id="UXUI01007847">
    <property type="protein sequence ID" value="VDD89653.1"/>
    <property type="molecule type" value="Genomic_DNA"/>
</dbReference>
<comment type="similarity">
    <text evidence="2 7">Belongs to the glycosyl hydrolase 30 family.</text>
</comment>
<dbReference type="GO" id="GO:0016020">
    <property type="term" value="C:membrane"/>
    <property type="evidence" value="ECO:0007669"/>
    <property type="project" value="GOC"/>
</dbReference>
<dbReference type="PANTHER" id="PTHR11069:SF23">
    <property type="entry name" value="LYSOSOMAL ACID GLUCOSYLCERAMIDASE"/>
    <property type="match status" value="1"/>
</dbReference>
<name>A0A0N4V3Q3_ENTVE</name>
<dbReference type="PROSITE" id="PS00615">
    <property type="entry name" value="C_TYPE_LECTIN_1"/>
    <property type="match status" value="1"/>
</dbReference>
<dbReference type="SUPFAM" id="SSF56436">
    <property type="entry name" value="C-type lectin-like"/>
    <property type="match status" value="1"/>
</dbReference>
<keyword evidence="11" id="KW-1185">Reference proteome</keyword>
<dbReference type="STRING" id="51028.A0A0N4V3Q3"/>
<proteinExistence type="inferred from homology"/>
<keyword evidence="4" id="KW-0732">Signal</keyword>
<keyword evidence="5 7" id="KW-0378">Hydrolase</keyword>
<evidence type="ECO:0000313" key="12">
    <source>
        <dbReference type="WBParaSite" id="EVEC_0000469601-mRNA-1"/>
    </source>
</evidence>
<evidence type="ECO:0000259" key="9">
    <source>
        <dbReference type="PROSITE" id="PS50041"/>
    </source>
</evidence>
<accession>A0A0N4V3Q3</accession>
<dbReference type="GO" id="GO:0006680">
    <property type="term" value="P:glucosylceramide catabolic process"/>
    <property type="evidence" value="ECO:0007669"/>
    <property type="project" value="TreeGrafter"/>
</dbReference>
<evidence type="ECO:0000256" key="1">
    <source>
        <dbReference type="ARBA" id="ARBA00001013"/>
    </source>
</evidence>
<comment type="catalytic activity">
    <reaction evidence="1">
        <text>a beta-D-glucosyl-(1&lt;-&gt;1')-N-acylsphing-4-enine + H2O = an N-acylsphing-4-enine + D-glucose</text>
        <dbReference type="Rhea" id="RHEA:13269"/>
        <dbReference type="ChEBI" id="CHEBI:4167"/>
        <dbReference type="ChEBI" id="CHEBI:15377"/>
        <dbReference type="ChEBI" id="CHEBI:22801"/>
        <dbReference type="ChEBI" id="CHEBI:52639"/>
        <dbReference type="EC" id="3.2.1.45"/>
    </reaction>
    <physiologicalReaction direction="left-to-right" evidence="1">
        <dbReference type="Rhea" id="RHEA:13270"/>
    </physiologicalReaction>
</comment>
<dbReference type="InterPro" id="IPR016187">
    <property type="entry name" value="CTDL_fold"/>
</dbReference>
<organism evidence="12">
    <name type="scientific">Enterobius vermicularis</name>
    <name type="common">Human pinworm</name>
    <dbReference type="NCBI Taxonomy" id="51028"/>
    <lineage>
        <taxon>Eukaryota</taxon>
        <taxon>Metazoa</taxon>
        <taxon>Ecdysozoa</taxon>
        <taxon>Nematoda</taxon>
        <taxon>Chromadorea</taxon>
        <taxon>Rhabditida</taxon>
        <taxon>Spirurina</taxon>
        <taxon>Oxyuridomorpha</taxon>
        <taxon>Oxyuroidea</taxon>
        <taxon>Oxyuridae</taxon>
        <taxon>Enterobius</taxon>
    </lineage>
</organism>